<accession>A0AAN7WK23</accession>
<evidence type="ECO:0000313" key="6">
    <source>
        <dbReference type="Proteomes" id="UP001306508"/>
    </source>
</evidence>
<dbReference type="EMBL" id="JAWIZZ010000002">
    <property type="protein sequence ID" value="KAK5782453.1"/>
    <property type="molecule type" value="Genomic_DNA"/>
</dbReference>
<keyword evidence="6" id="KW-1185">Reference proteome</keyword>
<feature type="region of interest" description="Disordered" evidence="1">
    <location>
        <begin position="489"/>
        <end position="536"/>
    </location>
</feature>
<feature type="region of interest" description="Disordered" evidence="1">
    <location>
        <begin position="187"/>
        <end position="214"/>
    </location>
</feature>
<organism evidence="5 6">
    <name type="scientific">Arxiozyma heterogenica</name>
    <dbReference type="NCBI Taxonomy" id="278026"/>
    <lineage>
        <taxon>Eukaryota</taxon>
        <taxon>Fungi</taxon>
        <taxon>Dikarya</taxon>
        <taxon>Ascomycota</taxon>
        <taxon>Saccharomycotina</taxon>
        <taxon>Saccharomycetes</taxon>
        <taxon>Saccharomycetales</taxon>
        <taxon>Saccharomycetaceae</taxon>
        <taxon>Arxiozyma</taxon>
    </lineage>
</organism>
<sequence>MVILRTRTKSPENANDVEPKKERRKYKRQKKSESDSEYDISDLTQVEKWAQGRPFEIIANLPATIDIPNYNSILTHPLMVKDSAVLYDSLWISRRTWVYNFGNVFPLYWKKDFLEGNLEEEEEENVSNFSIKDKMQKMCDCTMIAGPHTFDIRLFILKDENIENTWQEEQELKKKAKELKRLQNQEEKRLRNEEKMRNRLLKQQEKEQKREAKLKAKQERMILLQKKKEEKKRLKELKELQKKEKALKAAKIRKSKNDNKNNNNNKDTNDNGEDTKKVEKSKQLTTSMRDAIMIANLNMLASKDPLLGSLMKKVADGEAMPDEVEEFKQVIAMAKKMPAPPGWAPEKAFVDLQTMQNAQTNKKEKKVRTKQLEKKKGNLENKEKVTEAEGNDSKMAGEVYKLKDQNTEMKESSTAEKAKDAKIQDNNSEVKDKNLEFAKQDFKIKDNKTEAKKEGFNTQESISEVESNNCEKKQSGYRISEQASLVNENYSKISEGDSNEKELEMRDEDSRIKDVTSTVNEENPHINKQTGDDKADNINRMEVVFKETREKLTSEHTNGRIQQTDVTTEESGSDIQKSFQLTSKELDLVNLGVDVVIKNLEQGKNSVESSVSETNDSSMSRNLPVDINGNTSLQANEKDNTIKSNENSIVLIPTLDVANKEGKKEKDMIEGDLKSCDNKRKLDSKKKPSKRPRIKESTDIEEERLTAFQLKYLKGATLVLEFLEEKYIRYYIPKDSIIEYVEEKNEYIISWITVHNERDISRFSKKLKKPFDKEIYFVRGCPSPLYSTVTVVIADIPKRFSPIVLNSTNKLEDVQRYMAQILATGARLSGYNLWYQLDGYDDADLAEHYRVEANEYENRIRGKRAKRASSVNS</sequence>
<dbReference type="Pfam" id="PF24707">
    <property type="entry name" value="Swc3"/>
    <property type="match status" value="1"/>
</dbReference>
<feature type="domain" description="Swc3 C-terminal" evidence="3">
    <location>
        <begin position="704"/>
        <end position="857"/>
    </location>
</feature>
<feature type="compositionally biased region" description="Basic and acidic residues" evidence="1">
    <location>
        <begin position="494"/>
        <end position="514"/>
    </location>
</feature>
<name>A0AAN7WK23_9SACH</name>
<protein>
    <recommendedName>
        <fullName evidence="7">SWR1-complex protein 3</fullName>
    </recommendedName>
</protein>
<dbReference type="Proteomes" id="UP001306508">
    <property type="component" value="Unassembled WGS sequence"/>
</dbReference>
<feature type="compositionally biased region" description="Polar residues" evidence="1">
    <location>
        <begin position="604"/>
        <end position="621"/>
    </location>
</feature>
<dbReference type="GO" id="GO:0140849">
    <property type="term" value="F:ATP-dependent H2AZ histone chaperone activity"/>
    <property type="evidence" value="ECO:0007669"/>
    <property type="project" value="InterPro"/>
</dbReference>
<dbReference type="AlphaFoldDB" id="A0AAN7WK23"/>
<feature type="compositionally biased region" description="Basic and acidic residues" evidence="1">
    <location>
        <begin position="267"/>
        <end position="282"/>
    </location>
</feature>
<feature type="domain" description="SWR1-complex protein 3" evidence="2">
    <location>
        <begin position="53"/>
        <end position="161"/>
    </location>
</feature>
<feature type="region of interest" description="Disordered" evidence="1">
    <location>
        <begin position="549"/>
        <end position="571"/>
    </location>
</feature>
<feature type="compositionally biased region" description="Basic and acidic residues" evidence="1">
    <location>
        <begin position="370"/>
        <end position="387"/>
    </location>
</feature>
<dbReference type="InterPro" id="IPR058986">
    <property type="entry name" value="Swc3_C"/>
</dbReference>
<dbReference type="InterPro" id="IPR057558">
    <property type="entry name" value="Swc3_dom"/>
</dbReference>
<feature type="region of interest" description="Disordered" evidence="1">
    <location>
        <begin position="678"/>
        <end position="698"/>
    </location>
</feature>
<reference evidence="6" key="2">
    <citation type="submission" date="2023-07" db="EMBL/GenBank/DDBJ databases">
        <title>A draft genome of Kazachstania heterogenica Y-27499.</title>
        <authorList>
            <person name="Donic C."/>
            <person name="Kralova J.S."/>
            <person name="Fidel L."/>
            <person name="Ben-Dor S."/>
            <person name="Jung S."/>
        </authorList>
    </citation>
    <scope>NUCLEOTIDE SEQUENCE [LARGE SCALE GENOMIC DNA]</scope>
    <source>
        <strain evidence="4 6">Y27499</strain>
    </source>
</reference>
<dbReference type="EMBL" id="JAWIZZ010000028">
    <property type="protein sequence ID" value="KAK5781843.1"/>
    <property type="molecule type" value="Genomic_DNA"/>
</dbReference>
<feature type="compositionally biased region" description="Basic and acidic residues" evidence="1">
    <location>
        <begin position="522"/>
        <end position="536"/>
    </location>
</feature>
<evidence type="ECO:0000256" key="1">
    <source>
        <dbReference type="SAM" id="MobiDB-lite"/>
    </source>
</evidence>
<dbReference type="PANTHER" id="PTHR28108">
    <property type="entry name" value="SWR1-COMPLEX PROTEIN 3"/>
    <property type="match status" value="1"/>
</dbReference>
<comment type="caution">
    <text evidence="5">The sequence shown here is derived from an EMBL/GenBank/DDBJ whole genome shotgun (WGS) entry which is preliminary data.</text>
</comment>
<dbReference type="Pfam" id="PF26242">
    <property type="entry name" value="Swc3_C"/>
    <property type="match status" value="1"/>
</dbReference>
<feature type="region of interest" description="Disordered" evidence="1">
    <location>
        <begin position="604"/>
        <end position="640"/>
    </location>
</feature>
<reference evidence="5" key="1">
    <citation type="submission" date="2023-06" db="EMBL/GenBank/DDBJ databases">
        <title>A draft genome of Kazachstania heterogenica Y-27499.</title>
        <authorList>
            <person name="Donic C."/>
            <person name="Kralova J.S."/>
            <person name="Fidel L."/>
            <person name="Ben-Dor S."/>
            <person name="Jung S."/>
        </authorList>
    </citation>
    <scope>NUCLEOTIDE SEQUENCE</scope>
    <source>
        <strain evidence="5">Y27499</strain>
    </source>
</reference>
<feature type="compositionally biased region" description="Basic residues" evidence="1">
    <location>
        <begin position="682"/>
        <end position="693"/>
    </location>
</feature>
<feature type="region of interest" description="Disordered" evidence="1">
    <location>
        <begin position="1"/>
        <end position="33"/>
    </location>
</feature>
<dbReference type="PANTHER" id="PTHR28108:SF1">
    <property type="entry name" value="SWR1-COMPLEX PROTEIN 3"/>
    <property type="match status" value="1"/>
</dbReference>
<dbReference type="GO" id="GO:0000812">
    <property type="term" value="C:Swr1 complex"/>
    <property type="evidence" value="ECO:0007669"/>
    <property type="project" value="InterPro"/>
</dbReference>
<feature type="region of interest" description="Disordered" evidence="1">
    <location>
        <begin position="245"/>
        <end position="284"/>
    </location>
</feature>
<evidence type="ECO:0000259" key="2">
    <source>
        <dbReference type="Pfam" id="PF24707"/>
    </source>
</evidence>
<evidence type="ECO:0000259" key="3">
    <source>
        <dbReference type="Pfam" id="PF26242"/>
    </source>
</evidence>
<feature type="compositionally biased region" description="Basic and acidic residues" evidence="1">
    <location>
        <begin position="549"/>
        <end position="558"/>
    </location>
</feature>
<evidence type="ECO:0000313" key="4">
    <source>
        <dbReference type="EMBL" id="KAK5781843.1"/>
    </source>
</evidence>
<evidence type="ECO:0008006" key="7">
    <source>
        <dbReference type="Google" id="ProtNLM"/>
    </source>
</evidence>
<feature type="region of interest" description="Disordered" evidence="1">
    <location>
        <begin position="357"/>
        <end position="434"/>
    </location>
</feature>
<gene>
    <name evidence="5" type="ORF">RI543_000006</name>
    <name evidence="4" type="ORF">RI543_000693</name>
</gene>
<proteinExistence type="predicted"/>
<evidence type="ECO:0000313" key="5">
    <source>
        <dbReference type="EMBL" id="KAK5782453.1"/>
    </source>
</evidence>
<dbReference type="InterPro" id="IPR037651">
    <property type="entry name" value="Swc3"/>
</dbReference>
<feature type="compositionally biased region" description="Basic and acidic residues" evidence="1">
    <location>
        <begin position="400"/>
        <end position="434"/>
    </location>
</feature>